<feature type="domain" description="Tim10-like" evidence="2">
    <location>
        <begin position="14"/>
        <end position="49"/>
    </location>
</feature>
<organism evidence="3 4">
    <name type="scientific">Oryctes borbonicus</name>
    <dbReference type="NCBI Taxonomy" id="1629725"/>
    <lineage>
        <taxon>Eukaryota</taxon>
        <taxon>Metazoa</taxon>
        <taxon>Ecdysozoa</taxon>
        <taxon>Arthropoda</taxon>
        <taxon>Hexapoda</taxon>
        <taxon>Insecta</taxon>
        <taxon>Pterygota</taxon>
        <taxon>Neoptera</taxon>
        <taxon>Endopterygota</taxon>
        <taxon>Coleoptera</taxon>
        <taxon>Polyphaga</taxon>
        <taxon>Scarabaeiformia</taxon>
        <taxon>Scarabaeidae</taxon>
        <taxon>Dynastinae</taxon>
        <taxon>Oryctes</taxon>
    </lineage>
</organism>
<dbReference type="InterPro" id="IPR004217">
    <property type="entry name" value="Tim10-like"/>
</dbReference>
<proteinExistence type="inferred from homology"/>
<keyword evidence="1" id="KW-0143">Chaperone</keyword>
<accession>A0A0T6B0Z7</accession>
<comment type="subunit">
    <text evidence="1">Heterohexamer.</text>
</comment>
<dbReference type="Proteomes" id="UP000051574">
    <property type="component" value="Unassembled WGS sequence"/>
</dbReference>
<keyword evidence="1" id="KW-0811">Translocation</keyword>
<dbReference type="AlphaFoldDB" id="A0A0T6B0Z7"/>
<comment type="subcellular location">
    <subcellularLocation>
        <location evidence="1">Mitochondrion inner membrane</location>
        <topology evidence="1">Peripheral membrane protein</topology>
        <orientation evidence="1">Intermembrane side</orientation>
    </subcellularLocation>
</comment>
<protein>
    <recommendedName>
        <fullName evidence="1">Mitochondrial import inner membrane translocase subunit</fullName>
    </recommendedName>
</protein>
<dbReference type="GO" id="GO:0005743">
    <property type="term" value="C:mitochondrial inner membrane"/>
    <property type="evidence" value="ECO:0007669"/>
    <property type="project" value="UniProtKB-SubCell"/>
</dbReference>
<dbReference type="OrthoDB" id="274922at2759"/>
<keyword evidence="1" id="KW-0496">Mitochondrion</keyword>
<dbReference type="InterPro" id="IPR035427">
    <property type="entry name" value="Tim10-like_dom_sf"/>
</dbReference>
<evidence type="ECO:0000259" key="2">
    <source>
        <dbReference type="Pfam" id="PF02953"/>
    </source>
</evidence>
<comment type="caution">
    <text evidence="3">The sequence shown here is derived from an EMBL/GenBank/DDBJ whole genome shotgun (WGS) entry which is preliminary data.</text>
</comment>
<dbReference type="Gene3D" id="1.10.287.810">
    <property type="entry name" value="Mitochondrial import inner membrane translocase subunit tim13 like domains"/>
    <property type="match status" value="1"/>
</dbReference>
<comment type="function">
    <text evidence="1">Mitochondrial intermembrane chaperone that participates in the import and insertion of some multi-pass transmembrane proteins into the mitochondrial inner membrane. Also required for the transfer of beta-barrel precursors from the TOM complex to the sorting and assembly machinery (SAM complex) of the outer membrane. Acts as a chaperone-like protein that protects the hydrophobic precursors from aggregation and guide them through the mitochondrial intermembrane space.</text>
</comment>
<evidence type="ECO:0000313" key="4">
    <source>
        <dbReference type="Proteomes" id="UP000051574"/>
    </source>
</evidence>
<dbReference type="SUPFAM" id="SSF144122">
    <property type="entry name" value="Tim10-like"/>
    <property type="match status" value="1"/>
</dbReference>
<comment type="similarity">
    <text evidence="1">Belongs to the small Tim family.</text>
</comment>
<keyword evidence="1" id="KW-0472">Membrane</keyword>
<feature type="non-terminal residue" evidence="3">
    <location>
        <position position="120"/>
    </location>
</feature>
<dbReference type="EMBL" id="LJIG01016288">
    <property type="protein sequence ID" value="KRT81052.1"/>
    <property type="molecule type" value="Genomic_DNA"/>
</dbReference>
<gene>
    <name evidence="3" type="ORF">AMK59_5077</name>
</gene>
<sequence length="120" mass="13857">MAQAPVQLEQQKLQLLQELEIEMMADMYNRLTSTCHKKCIPPSYGDSEIAKAVCKQYASNIEISAHLSITLGSYILHGYPIYLLNYASNIIFHFILASKYCFTRYALCLLDRRRPEFQTD</sequence>
<keyword evidence="1" id="KW-0813">Transport</keyword>
<keyword evidence="1" id="KW-1015">Disulfide bond</keyword>
<evidence type="ECO:0000256" key="1">
    <source>
        <dbReference type="RuleBase" id="RU367043"/>
    </source>
</evidence>
<dbReference type="GO" id="GO:0015031">
    <property type="term" value="P:protein transport"/>
    <property type="evidence" value="ECO:0007669"/>
    <property type="project" value="UniProtKB-KW"/>
</dbReference>
<comment type="domain">
    <text evidence="1">The twin CX3C motif contains 4 conserved Cys residues that form 2 disulfide bonds in the mitochondrial intermembrane space.</text>
</comment>
<keyword evidence="1" id="KW-0999">Mitochondrion inner membrane</keyword>
<keyword evidence="4" id="KW-1185">Reference proteome</keyword>
<reference evidence="3 4" key="1">
    <citation type="submission" date="2015-09" db="EMBL/GenBank/DDBJ databases">
        <title>Draft genome of the scarab beetle Oryctes borbonicus.</title>
        <authorList>
            <person name="Meyer J.M."/>
            <person name="Markov G.V."/>
            <person name="Baskaran P."/>
            <person name="Herrmann M."/>
            <person name="Sommer R.J."/>
            <person name="Roedelsperger C."/>
        </authorList>
    </citation>
    <scope>NUCLEOTIDE SEQUENCE [LARGE SCALE GENOMIC DNA]</scope>
    <source>
        <strain evidence="3">OB123</strain>
        <tissue evidence="3">Whole animal</tissue>
    </source>
</reference>
<evidence type="ECO:0000313" key="3">
    <source>
        <dbReference type="EMBL" id="KRT81052.1"/>
    </source>
</evidence>
<keyword evidence="1" id="KW-0653">Protein transport</keyword>
<dbReference type="Pfam" id="PF02953">
    <property type="entry name" value="zf-Tim10_DDP"/>
    <property type="match status" value="1"/>
</dbReference>
<name>A0A0T6B0Z7_9SCAR</name>